<proteinExistence type="inferred from homology"/>
<dbReference type="Gene3D" id="3.40.50.620">
    <property type="entry name" value="HUPs"/>
    <property type="match status" value="1"/>
</dbReference>
<comment type="catalytic activity">
    <reaction evidence="8">
        <text>L-aspartate + L-glutamine + ATP + H2O = L-asparagine + L-glutamate + AMP + diphosphate + H(+)</text>
        <dbReference type="Rhea" id="RHEA:12228"/>
        <dbReference type="ChEBI" id="CHEBI:15377"/>
        <dbReference type="ChEBI" id="CHEBI:15378"/>
        <dbReference type="ChEBI" id="CHEBI:29985"/>
        <dbReference type="ChEBI" id="CHEBI:29991"/>
        <dbReference type="ChEBI" id="CHEBI:30616"/>
        <dbReference type="ChEBI" id="CHEBI:33019"/>
        <dbReference type="ChEBI" id="CHEBI:58048"/>
        <dbReference type="ChEBI" id="CHEBI:58359"/>
        <dbReference type="ChEBI" id="CHEBI:456215"/>
        <dbReference type="EC" id="6.3.5.4"/>
    </reaction>
</comment>
<evidence type="ECO:0000256" key="8">
    <source>
        <dbReference type="ARBA" id="ARBA00048741"/>
    </source>
</evidence>
<dbReference type="Pfam" id="PF00733">
    <property type="entry name" value="Asn_synthase"/>
    <property type="match status" value="1"/>
</dbReference>
<dbReference type="PROSITE" id="PS51278">
    <property type="entry name" value="GATASE_TYPE_2"/>
    <property type="match status" value="1"/>
</dbReference>
<evidence type="ECO:0000256" key="3">
    <source>
        <dbReference type="ARBA" id="ARBA00012737"/>
    </source>
</evidence>
<feature type="domain" description="Glutamine amidotransferase type-2" evidence="10">
    <location>
        <begin position="1"/>
        <end position="208"/>
    </location>
</feature>
<evidence type="ECO:0000256" key="7">
    <source>
        <dbReference type="ARBA" id="ARBA00022962"/>
    </source>
</evidence>
<evidence type="ECO:0000259" key="10">
    <source>
        <dbReference type="PROSITE" id="PS51278"/>
    </source>
</evidence>
<dbReference type="EMBL" id="NMUL01000007">
    <property type="protein sequence ID" value="OXM69860.1"/>
    <property type="molecule type" value="Genomic_DNA"/>
</dbReference>
<dbReference type="SUPFAM" id="SSF56235">
    <property type="entry name" value="N-terminal nucleophile aminohydrolases (Ntn hydrolases)"/>
    <property type="match status" value="1"/>
</dbReference>
<evidence type="ECO:0000313" key="12">
    <source>
        <dbReference type="Proteomes" id="UP000215199"/>
    </source>
</evidence>
<evidence type="ECO:0000256" key="5">
    <source>
        <dbReference type="ARBA" id="ARBA00022840"/>
    </source>
</evidence>
<evidence type="ECO:0000313" key="11">
    <source>
        <dbReference type="EMBL" id="OXM69860.1"/>
    </source>
</evidence>
<evidence type="ECO:0000256" key="2">
    <source>
        <dbReference type="ARBA" id="ARBA00005752"/>
    </source>
</evidence>
<dbReference type="NCBIfam" id="TIGR01536">
    <property type="entry name" value="asn_synth_AEB"/>
    <property type="match status" value="1"/>
</dbReference>
<name>A0A229TFR2_9PSEU</name>
<dbReference type="PANTHER" id="PTHR43284:SF1">
    <property type="entry name" value="ASPARAGINE SYNTHETASE"/>
    <property type="match status" value="1"/>
</dbReference>
<dbReference type="OrthoDB" id="9763290at2"/>
<keyword evidence="5" id="KW-0067">ATP-binding</keyword>
<dbReference type="GO" id="GO:0005524">
    <property type="term" value="F:ATP binding"/>
    <property type="evidence" value="ECO:0007669"/>
    <property type="project" value="UniProtKB-KW"/>
</dbReference>
<evidence type="ECO:0000256" key="9">
    <source>
        <dbReference type="PIRSR" id="PIRSR001589-3"/>
    </source>
</evidence>
<feature type="site" description="Important for beta-aspartyl-AMP intermediate formation" evidence="9">
    <location>
        <position position="370"/>
    </location>
</feature>
<dbReference type="PIRSF" id="PIRSF001589">
    <property type="entry name" value="Asn_synthetase_glu-h"/>
    <property type="match status" value="1"/>
</dbReference>
<reference evidence="12" key="1">
    <citation type="submission" date="2017-07" db="EMBL/GenBank/DDBJ databases">
        <title>Comparative genome mining reveals phylogenetic distribution patterns of secondary metabolites in Amycolatopsis.</title>
        <authorList>
            <person name="Adamek M."/>
            <person name="Alanjary M."/>
            <person name="Sales-Ortells H."/>
            <person name="Goodfellow M."/>
            <person name="Bull A.T."/>
            <person name="Kalinowski J."/>
            <person name="Ziemert N."/>
        </authorList>
    </citation>
    <scope>NUCLEOTIDE SEQUENCE [LARGE SCALE GENOMIC DNA]</scope>
    <source>
        <strain evidence="12">H5</strain>
    </source>
</reference>
<accession>A0A229TFR2</accession>
<dbReference type="SUPFAM" id="SSF52402">
    <property type="entry name" value="Adenine nucleotide alpha hydrolases-like"/>
    <property type="match status" value="1"/>
</dbReference>
<dbReference type="AlphaFoldDB" id="A0A229TFR2"/>
<dbReference type="CDD" id="cd01991">
    <property type="entry name" value="Asn_synthase_B_C"/>
    <property type="match status" value="1"/>
</dbReference>
<dbReference type="GO" id="GO:0006529">
    <property type="term" value="P:asparagine biosynthetic process"/>
    <property type="evidence" value="ECO:0007669"/>
    <property type="project" value="UniProtKB-KW"/>
</dbReference>
<keyword evidence="4" id="KW-0547">Nucleotide-binding</keyword>
<dbReference type="GO" id="GO:0005829">
    <property type="term" value="C:cytosol"/>
    <property type="evidence" value="ECO:0007669"/>
    <property type="project" value="TreeGrafter"/>
</dbReference>
<dbReference type="InterPro" id="IPR014729">
    <property type="entry name" value="Rossmann-like_a/b/a_fold"/>
</dbReference>
<dbReference type="GO" id="GO:0004066">
    <property type="term" value="F:asparagine synthase (glutamine-hydrolyzing) activity"/>
    <property type="evidence" value="ECO:0007669"/>
    <property type="project" value="UniProtKB-EC"/>
</dbReference>
<dbReference type="Pfam" id="PF13537">
    <property type="entry name" value="GATase_7"/>
    <property type="match status" value="1"/>
</dbReference>
<dbReference type="CDD" id="cd00712">
    <property type="entry name" value="AsnB"/>
    <property type="match status" value="1"/>
</dbReference>
<dbReference type="Proteomes" id="UP000215199">
    <property type="component" value="Unassembled WGS sequence"/>
</dbReference>
<dbReference type="InterPro" id="IPR001962">
    <property type="entry name" value="Asn_synthase"/>
</dbReference>
<dbReference type="InterPro" id="IPR051786">
    <property type="entry name" value="ASN_synthetase/amidase"/>
</dbReference>
<keyword evidence="7" id="KW-0315">Glutamine amidotransferase</keyword>
<comment type="pathway">
    <text evidence="1">Amino-acid biosynthesis; L-asparagine biosynthesis; L-asparagine from L-aspartate (L-Gln route): step 1/1.</text>
</comment>
<dbReference type="InterPro" id="IPR033738">
    <property type="entry name" value="AsnB_N"/>
</dbReference>
<keyword evidence="6" id="KW-0061">Asparagine biosynthesis</keyword>
<comment type="similarity">
    <text evidence="2">Belongs to the asparagine synthetase family.</text>
</comment>
<organism evidence="11 12">
    <name type="scientific">Amycolatopsis vastitatis</name>
    <dbReference type="NCBI Taxonomy" id="1905142"/>
    <lineage>
        <taxon>Bacteria</taxon>
        <taxon>Bacillati</taxon>
        <taxon>Actinomycetota</taxon>
        <taxon>Actinomycetes</taxon>
        <taxon>Pseudonocardiales</taxon>
        <taxon>Pseudonocardiaceae</taxon>
        <taxon>Amycolatopsis</taxon>
    </lineage>
</organism>
<dbReference type="PANTHER" id="PTHR43284">
    <property type="entry name" value="ASPARAGINE SYNTHETASE (GLUTAMINE-HYDROLYZING)"/>
    <property type="match status" value="1"/>
</dbReference>
<sequence>MHRDRDLSREDAVLRSMVGAMAARGPDEEGIWRGEHALLGFRRLVAGTSNTGAQPFEVRADGRLLGAVVFDGEVYNADELRADLAGRGHRLTGGAVAELLFHAYLEWGSGFVTRLVGMYAIALWDEREQQAILVRDRVGLKPLFYAETEAGAVFASERKALLVHPWLRAAVDADGLRELMAYAGTPGHAVFKGMRAVKPASFVRIGATGISEHQYWAPETREHEDDMDATVATVRALLEQTMSLPTFAVPDVLLSGGVDSSTLTAFVSRGRPEDAPVRTYTVRFGDDREEFQANEVWHSPDLPYVREMVDACHTDHTEIVLRTADLLDPLARTAVLRAKEIPNPLGNMNTSYYLFLREVGRRTSSVLQGDGADSFFGGMGWVHHPGVVKSKNLPWVALAALDAGAPTAGLGGGMLKPGLLDKLDIPGYSAQRYRETVSQVEHLPGESGTERVMRDLFMIHLKNWLGTLLPHDETIAMSAGLEMRLPFTDHRLTEYVYNIPWSMKIRDKREKGLLRAAVADLLPQSILDRQKSPYPVPQDAGYPAALCAELSRMISRPDTAISEFVDLDAVRETAANPAALWPGDKVSAGQAWAKRSHVEMLLQLDEWITTYGVSVEV</sequence>
<comment type="caution">
    <text evidence="11">The sequence shown here is derived from an EMBL/GenBank/DDBJ whole genome shotgun (WGS) entry which is preliminary data.</text>
</comment>
<dbReference type="EC" id="6.3.5.4" evidence="3"/>
<evidence type="ECO:0000256" key="4">
    <source>
        <dbReference type="ARBA" id="ARBA00022741"/>
    </source>
</evidence>
<evidence type="ECO:0000256" key="1">
    <source>
        <dbReference type="ARBA" id="ARBA00005187"/>
    </source>
</evidence>
<keyword evidence="12" id="KW-1185">Reference proteome</keyword>
<dbReference type="Gene3D" id="3.60.20.10">
    <property type="entry name" value="Glutamine Phosphoribosylpyrophosphate, subunit 1, domain 1"/>
    <property type="match status" value="1"/>
</dbReference>
<protein>
    <recommendedName>
        <fullName evidence="3">asparagine synthase (glutamine-hydrolyzing)</fullName>
        <ecNumber evidence="3">6.3.5.4</ecNumber>
    </recommendedName>
</protein>
<gene>
    <name evidence="11" type="primary">asnB</name>
    <name evidence="11" type="ORF">CF165_09780</name>
</gene>
<dbReference type="InterPro" id="IPR029055">
    <property type="entry name" value="Ntn_hydrolases_N"/>
</dbReference>
<dbReference type="InterPro" id="IPR017932">
    <property type="entry name" value="GATase_2_dom"/>
</dbReference>
<dbReference type="InterPro" id="IPR006426">
    <property type="entry name" value="Asn_synth_AEB"/>
</dbReference>
<keyword evidence="6" id="KW-0028">Amino-acid biosynthesis</keyword>
<evidence type="ECO:0000256" key="6">
    <source>
        <dbReference type="ARBA" id="ARBA00022888"/>
    </source>
</evidence>